<reference evidence="2 3" key="1">
    <citation type="submission" date="2019-01" db="EMBL/GenBank/DDBJ databases">
        <title>Genome sequencing of strain 2JSPR-7.</title>
        <authorList>
            <person name="Heo J."/>
            <person name="Kim S.-J."/>
            <person name="Kim J.-S."/>
            <person name="Hong S.-B."/>
            <person name="Kwon S.-W."/>
        </authorList>
    </citation>
    <scope>NUCLEOTIDE SEQUENCE [LARGE SCALE GENOMIC DNA]</scope>
    <source>
        <strain evidence="2 3">2JSPR-7</strain>
    </source>
</reference>
<feature type="transmembrane region" description="Helical" evidence="1">
    <location>
        <begin position="100"/>
        <end position="119"/>
    </location>
</feature>
<keyword evidence="1" id="KW-0472">Membrane</keyword>
<name>A0A4P6EHZ9_9MICO</name>
<feature type="transmembrane region" description="Helical" evidence="1">
    <location>
        <begin position="276"/>
        <end position="296"/>
    </location>
</feature>
<evidence type="ECO:0000256" key="1">
    <source>
        <dbReference type="SAM" id="Phobius"/>
    </source>
</evidence>
<dbReference type="RefSeq" id="WP_129202071.1">
    <property type="nucleotide sequence ID" value="NZ_CP035495.1"/>
</dbReference>
<accession>A0A4P6EHZ9</accession>
<evidence type="ECO:0008006" key="4">
    <source>
        <dbReference type="Google" id="ProtNLM"/>
    </source>
</evidence>
<dbReference type="KEGG" id="xyl:ET495_01570"/>
<organism evidence="2 3">
    <name type="scientific">Xylanimonas allomyrinae</name>
    <dbReference type="NCBI Taxonomy" id="2509459"/>
    <lineage>
        <taxon>Bacteria</taxon>
        <taxon>Bacillati</taxon>
        <taxon>Actinomycetota</taxon>
        <taxon>Actinomycetes</taxon>
        <taxon>Micrococcales</taxon>
        <taxon>Promicromonosporaceae</taxon>
        <taxon>Xylanimonas</taxon>
    </lineage>
</organism>
<dbReference type="Proteomes" id="UP000291758">
    <property type="component" value="Chromosome"/>
</dbReference>
<keyword evidence="3" id="KW-1185">Reference proteome</keyword>
<sequence length="397" mass="39169">MVTAPAVRRVALLDGAQRIDLAIPLTSTVGDALAQAGVDGRSADVVLIGSAAGIGPHTRVADLADGALVTVLHPDRGHPRGTPAPAPVPSRATTERVGRWGLVAASVLVVGVVLLLGHGRHGAGATHLAVLTASAAVGAVAIAGTVVAGLHTRATLAATGAWASALAGVWGLGLGLAWDARLCAALTVAAVPLAVRALPGLVLRLPDELLLDSPRFMETRWSVRMPEVTDPGAVDGQAISARVLAARQARSSATALLAATGAAALPAAVGTRPGQGLVLVGQVALLLCYAAATSLLGRASTSAVQRWALRATAAVPCALGVALTLNVAERRLDPAVAAALLGVGVATALVAPAIARGARSLVLSRAADIAEALVIALALPAGLLAGGAVQVARAVAA</sequence>
<dbReference type="OrthoDB" id="3228560at2"/>
<evidence type="ECO:0000313" key="3">
    <source>
        <dbReference type="Proteomes" id="UP000291758"/>
    </source>
</evidence>
<keyword evidence="1" id="KW-1133">Transmembrane helix</keyword>
<feature type="transmembrane region" description="Helical" evidence="1">
    <location>
        <begin position="308"/>
        <end position="328"/>
    </location>
</feature>
<proteinExistence type="predicted"/>
<protein>
    <recommendedName>
        <fullName evidence="4">Type VII secretion integral membrane protein EccD</fullName>
    </recommendedName>
</protein>
<feature type="transmembrane region" description="Helical" evidence="1">
    <location>
        <begin position="156"/>
        <end position="178"/>
    </location>
</feature>
<feature type="transmembrane region" description="Helical" evidence="1">
    <location>
        <begin position="125"/>
        <end position="149"/>
    </location>
</feature>
<gene>
    <name evidence="2" type="ORF">ET495_01570</name>
</gene>
<keyword evidence="1" id="KW-0812">Transmembrane</keyword>
<dbReference type="EMBL" id="CP035495">
    <property type="protein sequence ID" value="QAY62180.1"/>
    <property type="molecule type" value="Genomic_DNA"/>
</dbReference>
<feature type="transmembrane region" description="Helical" evidence="1">
    <location>
        <begin position="334"/>
        <end position="355"/>
    </location>
</feature>
<feature type="transmembrane region" description="Helical" evidence="1">
    <location>
        <begin position="252"/>
        <end position="270"/>
    </location>
</feature>
<dbReference type="AlphaFoldDB" id="A0A4P6EHZ9"/>
<evidence type="ECO:0000313" key="2">
    <source>
        <dbReference type="EMBL" id="QAY62180.1"/>
    </source>
</evidence>